<organism evidence="2">
    <name type="scientific">Solanum chacoense</name>
    <name type="common">Chaco potato</name>
    <dbReference type="NCBI Taxonomy" id="4108"/>
    <lineage>
        <taxon>Eukaryota</taxon>
        <taxon>Viridiplantae</taxon>
        <taxon>Streptophyta</taxon>
        <taxon>Embryophyta</taxon>
        <taxon>Tracheophyta</taxon>
        <taxon>Spermatophyta</taxon>
        <taxon>Magnoliopsida</taxon>
        <taxon>eudicotyledons</taxon>
        <taxon>Gunneridae</taxon>
        <taxon>Pentapetalae</taxon>
        <taxon>asterids</taxon>
        <taxon>lamiids</taxon>
        <taxon>Solanales</taxon>
        <taxon>Solanaceae</taxon>
        <taxon>Solanoideae</taxon>
        <taxon>Solaneae</taxon>
        <taxon>Solanum</taxon>
    </lineage>
</organism>
<dbReference type="AlphaFoldDB" id="A0A0V0GXH5"/>
<name>A0A0V0GXH5_SOLCH</name>
<protein>
    <submittedName>
        <fullName evidence="2">Putative ovule protein</fullName>
    </submittedName>
</protein>
<evidence type="ECO:0000313" key="2">
    <source>
        <dbReference type="EMBL" id="JAP12653.1"/>
    </source>
</evidence>
<evidence type="ECO:0000256" key="1">
    <source>
        <dbReference type="SAM" id="MobiDB-lite"/>
    </source>
</evidence>
<accession>A0A0V0GXH5</accession>
<feature type="region of interest" description="Disordered" evidence="1">
    <location>
        <begin position="1"/>
        <end position="29"/>
    </location>
</feature>
<dbReference type="EMBL" id="GEDG01029266">
    <property type="protein sequence ID" value="JAP12653.1"/>
    <property type="molecule type" value="Transcribed_RNA"/>
</dbReference>
<proteinExistence type="predicted"/>
<feature type="compositionally biased region" description="Polar residues" evidence="1">
    <location>
        <begin position="19"/>
        <end position="29"/>
    </location>
</feature>
<reference evidence="2" key="1">
    <citation type="submission" date="2015-12" db="EMBL/GenBank/DDBJ databases">
        <title>Gene expression during late stages of embryo sac development: a critical building block for successful pollen-pistil interactions.</title>
        <authorList>
            <person name="Liu Y."/>
            <person name="Joly V."/>
            <person name="Sabar M."/>
            <person name="Matton D.P."/>
        </authorList>
    </citation>
    <scope>NUCLEOTIDE SEQUENCE</scope>
</reference>
<feature type="non-terminal residue" evidence="2">
    <location>
        <position position="1"/>
    </location>
</feature>
<sequence length="76" mass="8500">KPHTFSLDPCVPRLKPKSHSTCSTKSVNQNSNHHIPLSSSLAMSSCLHFLLVCPSSPAFKTPLSLFPLFYFHLYDI</sequence>